<dbReference type="Proteomes" id="UP000467249">
    <property type="component" value="Chromosome"/>
</dbReference>
<dbReference type="RefSeq" id="WP_246224487.1">
    <property type="nucleotide sequence ID" value="NZ_AP022620.1"/>
</dbReference>
<keyword evidence="5 7" id="KW-1133">Transmembrane helix</keyword>
<accession>A0A6N4WG63</accession>
<name>A0A6N4WG63_9MYCO</name>
<proteinExistence type="inferred from homology"/>
<dbReference type="GO" id="GO:0005886">
    <property type="term" value="C:plasma membrane"/>
    <property type="evidence" value="ECO:0007669"/>
    <property type="project" value="UniProtKB-SubCell"/>
</dbReference>
<evidence type="ECO:0000256" key="6">
    <source>
        <dbReference type="ARBA" id="ARBA00023136"/>
    </source>
</evidence>
<dbReference type="KEGG" id="many:MANY_47500"/>
<gene>
    <name evidence="8" type="primary">mmpS6_3</name>
    <name evidence="8" type="ORF">MANY_47500</name>
</gene>
<dbReference type="InterPro" id="IPR038468">
    <property type="entry name" value="MmpS_C"/>
</dbReference>
<dbReference type="EMBL" id="AP022620">
    <property type="protein sequence ID" value="BBZ79413.1"/>
    <property type="molecule type" value="Genomic_DNA"/>
</dbReference>
<evidence type="ECO:0000313" key="9">
    <source>
        <dbReference type="Proteomes" id="UP000467249"/>
    </source>
</evidence>
<comment type="similarity">
    <text evidence="2">Belongs to the MmpS family.</text>
</comment>
<keyword evidence="4 7" id="KW-0812">Transmembrane</keyword>
<comment type="subcellular location">
    <subcellularLocation>
        <location evidence="1">Cell membrane</location>
    </subcellularLocation>
</comment>
<sequence>MTGAHPSIGRLLVRSWTVVVAVVVIVIAGFCVYRLHGIFGSHNDVSAGGALPNDNTASTPKHLVIEVFGAPGAVASISYLDINAQPQHVADATLPWSYDVTTTQPGVFTNVVAQGNTDSLGCRITIDGQVKDERTTTTQNAYTYCLEKSG</sequence>
<reference evidence="8 9" key="1">
    <citation type="journal article" date="2019" name="Emerg. Microbes Infect.">
        <title>Comprehensive subspecies identification of 175 nontuberculous mycobacteria species based on 7547 genomic profiles.</title>
        <authorList>
            <person name="Matsumoto Y."/>
            <person name="Kinjo T."/>
            <person name="Motooka D."/>
            <person name="Nabeya D."/>
            <person name="Jung N."/>
            <person name="Uechi K."/>
            <person name="Horii T."/>
            <person name="Iida T."/>
            <person name="Fujita J."/>
            <person name="Nakamura S."/>
        </authorList>
    </citation>
    <scope>NUCLEOTIDE SEQUENCE [LARGE SCALE GENOMIC DNA]</scope>
    <source>
        <strain evidence="8 9">JCM 30275</strain>
    </source>
</reference>
<dbReference type="Pfam" id="PF05423">
    <property type="entry name" value="Mycobact_memb"/>
    <property type="match status" value="1"/>
</dbReference>
<evidence type="ECO:0000256" key="7">
    <source>
        <dbReference type="SAM" id="Phobius"/>
    </source>
</evidence>
<dbReference type="Gene3D" id="2.60.40.2880">
    <property type="entry name" value="MmpS1-5, C-terminal soluble domain"/>
    <property type="match status" value="1"/>
</dbReference>
<keyword evidence="3" id="KW-1003">Cell membrane</keyword>
<protein>
    <submittedName>
        <fullName evidence="8">Membrane protein</fullName>
    </submittedName>
</protein>
<organism evidence="8 9">
    <name type="scientific">Mycolicibacterium anyangense</name>
    <dbReference type="NCBI Taxonomy" id="1431246"/>
    <lineage>
        <taxon>Bacteria</taxon>
        <taxon>Bacillati</taxon>
        <taxon>Actinomycetota</taxon>
        <taxon>Actinomycetes</taxon>
        <taxon>Mycobacteriales</taxon>
        <taxon>Mycobacteriaceae</taxon>
        <taxon>Mycolicibacterium</taxon>
    </lineage>
</organism>
<evidence type="ECO:0000256" key="3">
    <source>
        <dbReference type="ARBA" id="ARBA00022475"/>
    </source>
</evidence>
<dbReference type="InterPro" id="IPR008693">
    <property type="entry name" value="MmpS"/>
</dbReference>
<keyword evidence="6 7" id="KW-0472">Membrane</keyword>
<feature type="transmembrane region" description="Helical" evidence="7">
    <location>
        <begin position="12"/>
        <end position="33"/>
    </location>
</feature>
<evidence type="ECO:0000256" key="1">
    <source>
        <dbReference type="ARBA" id="ARBA00004236"/>
    </source>
</evidence>
<keyword evidence="9" id="KW-1185">Reference proteome</keyword>
<evidence type="ECO:0000313" key="8">
    <source>
        <dbReference type="EMBL" id="BBZ79413.1"/>
    </source>
</evidence>
<dbReference type="AlphaFoldDB" id="A0A6N4WG63"/>
<evidence type="ECO:0000256" key="4">
    <source>
        <dbReference type="ARBA" id="ARBA00022692"/>
    </source>
</evidence>
<evidence type="ECO:0000256" key="5">
    <source>
        <dbReference type="ARBA" id="ARBA00022989"/>
    </source>
</evidence>
<evidence type="ECO:0000256" key="2">
    <source>
        <dbReference type="ARBA" id="ARBA00007531"/>
    </source>
</evidence>